<sequence>MQFEMVGLLRGGFEALPAFGRLFGEDISTYQVTLACRIVHRIVAMKAA</sequence>
<proteinExistence type="predicted"/>
<comment type="caution">
    <text evidence="1">The sequence shown here is derived from an EMBL/GenBank/DDBJ whole genome shotgun (WGS) entry which is preliminary data.</text>
</comment>
<gene>
    <name evidence="1" type="ORF">OOZ53_10280</name>
</gene>
<name>A0ABT4VNQ4_9HYPH</name>
<reference evidence="1" key="1">
    <citation type="submission" date="2022-11" db="EMBL/GenBank/DDBJ databases">
        <title>Hoeflea poritis sp. nov., isolated from scleractinian coral Porites lutea.</title>
        <authorList>
            <person name="Zhang G."/>
            <person name="Wei Q."/>
            <person name="Cai L."/>
        </authorList>
    </citation>
    <scope>NUCLEOTIDE SEQUENCE</scope>
    <source>
        <strain evidence="1">E7-10</strain>
    </source>
</reference>
<dbReference type="Proteomes" id="UP001148313">
    <property type="component" value="Unassembled WGS sequence"/>
</dbReference>
<evidence type="ECO:0000313" key="2">
    <source>
        <dbReference type="Proteomes" id="UP001148313"/>
    </source>
</evidence>
<protein>
    <recommendedName>
        <fullName evidence="3">Transposase</fullName>
    </recommendedName>
</protein>
<evidence type="ECO:0008006" key="3">
    <source>
        <dbReference type="Google" id="ProtNLM"/>
    </source>
</evidence>
<keyword evidence="2" id="KW-1185">Reference proteome</keyword>
<evidence type="ECO:0000313" key="1">
    <source>
        <dbReference type="EMBL" id="MDA4845737.1"/>
    </source>
</evidence>
<organism evidence="1 2">
    <name type="scientific">Hoeflea poritis</name>
    <dbReference type="NCBI Taxonomy" id="2993659"/>
    <lineage>
        <taxon>Bacteria</taxon>
        <taxon>Pseudomonadati</taxon>
        <taxon>Pseudomonadota</taxon>
        <taxon>Alphaproteobacteria</taxon>
        <taxon>Hyphomicrobiales</taxon>
        <taxon>Rhizobiaceae</taxon>
        <taxon>Hoeflea</taxon>
    </lineage>
</organism>
<dbReference type="EMBL" id="JAPJZH010000005">
    <property type="protein sequence ID" value="MDA4845737.1"/>
    <property type="molecule type" value="Genomic_DNA"/>
</dbReference>
<accession>A0ABT4VNQ4</accession>